<dbReference type="AlphaFoldDB" id="A0A4D7B870"/>
<organism evidence="2 3">
    <name type="scientific">Phreatobacter stygius</name>
    <dbReference type="NCBI Taxonomy" id="1940610"/>
    <lineage>
        <taxon>Bacteria</taxon>
        <taxon>Pseudomonadati</taxon>
        <taxon>Pseudomonadota</taxon>
        <taxon>Alphaproteobacteria</taxon>
        <taxon>Hyphomicrobiales</taxon>
        <taxon>Phreatobacteraceae</taxon>
        <taxon>Phreatobacter</taxon>
    </lineage>
</organism>
<evidence type="ECO:0000313" key="3">
    <source>
        <dbReference type="Proteomes" id="UP000298781"/>
    </source>
</evidence>
<evidence type="ECO:0000256" key="1">
    <source>
        <dbReference type="SAM" id="SignalP"/>
    </source>
</evidence>
<dbReference type="Proteomes" id="UP000298781">
    <property type="component" value="Chromosome"/>
</dbReference>
<reference evidence="2 3" key="1">
    <citation type="submission" date="2019-04" db="EMBL/GenBank/DDBJ databases">
        <title>Phreatobacter aquaticus sp. nov.</title>
        <authorList>
            <person name="Choi A."/>
        </authorList>
    </citation>
    <scope>NUCLEOTIDE SEQUENCE [LARGE SCALE GENOMIC DNA]</scope>
    <source>
        <strain evidence="2 3">KCTC 52518</strain>
    </source>
</reference>
<keyword evidence="1" id="KW-0732">Signal</keyword>
<dbReference type="EMBL" id="CP039690">
    <property type="protein sequence ID" value="QCI66498.1"/>
    <property type="molecule type" value="Genomic_DNA"/>
</dbReference>
<feature type="signal peptide" evidence="1">
    <location>
        <begin position="1"/>
        <end position="17"/>
    </location>
</feature>
<feature type="chain" id="PRO_5020849464" evidence="1">
    <location>
        <begin position="18"/>
        <end position="93"/>
    </location>
</feature>
<proteinExistence type="predicted"/>
<gene>
    <name evidence="2" type="ORF">E8M01_21055</name>
</gene>
<keyword evidence="3" id="KW-1185">Reference proteome</keyword>
<dbReference type="KEGG" id="pstg:E8M01_21055"/>
<name>A0A4D7B870_9HYPH</name>
<protein>
    <submittedName>
        <fullName evidence="2">Uncharacterized protein</fullName>
    </submittedName>
</protein>
<dbReference type="RefSeq" id="WP_136961941.1">
    <property type="nucleotide sequence ID" value="NZ_CP039690.1"/>
</dbReference>
<evidence type="ECO:0000313" key="2">
    <source>
        <dbReference type="EMBL" id="QCI66498.1"/>
    </source>
</evidence>
<accession>A0A4D7B870</accession>
<sequence>MVLFSIVISAVFAAAFASPRPGADVAVVVWPFGPASRAAEVIAAAEGSIVMPSRLGWIIIAQAERPDFVAALYGAGALVVFDPRVAAGCLSGG</sequence>